<proteinExistence type="predicted"/>
<dbReference type="PROSITE" id="PS00678">
    <property type="entry name" value="WD_REPEATS_1"/>
    <property type="match status" value="5"/>
</dbReference>
<keyword evidence="1 3" id="KW-0853">WD repeat</keyword>
<evidence type="ECO:0000313" key="5">
    <source>
        <dbReference type="Proteomes" id="UP000199052"/>
    </source>
</evidence>
<dbReference type="InterPro" id="IPR020472">
    <property type="entry name" value="WD40_PAC1"/>
</dbReference>
<dbReference type="InterPro" id="IPR019775">
    <property type="entry name" value="WD40_repeat_CS"/>
</dbReference>
<dbReference type="SMART" id="SM00320">
    <property type="entry name" value="WD40"/>
    <property type="match status" value="6"/>
</dbReference>
<reference evidence="4 5" key="1">
    <citation type="submission" date="2016-10" db="EMBL/GenBank/DDBJ databases">
        <authorList>
            <person name="de Groot N.N."/>
        </authorList>
    </citation>
    <scope>NUCLEOTIDE SEQUENCE [LARGE SCALE GENOMIC DNA]</scope>
    <source>
        <strain evidence="4 5">CPCC 202808</strain>
    </source>
</reference>
<dbReference type="SUPFAM" id="SSF50494">
    <property type="entry name" value="Trypsin-like serine proteases"/>
    <property type="match status" value="1"/>
</dbReference>
<name>A0A1I3A2U4_9ACTN</name>
<dbReference type="SUPFAM" id="SSF50978">
    <property type="entry name" value="WD40 repeat-like"/>
    <property type="match status" value="1"/>
</dbReference>
<dbReference type="Proteomes" id="UP000199052">
    <property type="component" value="Unassembled WGS sequence"/>
</dbReference>
<dbReference type="InterPro" id="IPR027417">
    <property type="entry name" value="P-loop_NTPase"/>
</dbReference>
<dbReference type="InterPro" id="IPR001680">
    <property type="entry name" value="WD40_rpt"/>
</dbReference>
<keyword evidence="2" id="KW-0677">Repeat</keyword>
<dbReference type="CDD" id="cd00200">
    <property type="entry name" value="WD40"/>
    <property type="match status" value="1"/>
</dbReference>
<dbReference type="STRING" id="504797.SAMN05421678_1183"/>
<evidence type="ECO:0000313" key="4">
    <source>
        <dbReference type="EMBL" id="SFH44210.1"/>
    </source>
</evidence>
<organism evidence="4 5">
    <name type="scientific">Actinopolymorpha cephalotaxi</name>
    <dbReference type="NCBI Taxonomy" id="504797"/>
    <lineage>
        <taxon>Bacteria</taxon>
        <taxon>Bacillati</taxon>
        <taxon>Actinomycetota</taxon>
        <taxon>Actinomycetes</taxon>
        <taxon>Propionibacteriales</taxon>
        <taxon>Actinopolymorphaceae</taxon>
        <taxon>Actinopolymorpha</taxon>
    </lineage>
</organism>
<gene>
    <name evidence="4" type="ORF">SAMN05421678_1183</name>
</gene>
<feature type="repeat" description="WD" evidence="3">
    <location>
        <begin position="897"/>
        <end position="941"/>
    </location>
</feature>
<dbReference type="Pfam" id="PF00400">
    <property type="entry name" value="WD40"/>
    <property type="match status" value="6"/>
</dbReference>
<accession>A0A1I3A2U4</accession>
<dbReference type="InterPro" id="IPR043504">
    <property type="entry name" value="Peptidase_S1_PA_chymotrypsin"/>
</dbReference>
<sequence>MTADLDAVVAATAEVWVGGRRAGSAVLVDGEHLLTAAHVVQQAVSGQQLMVAFPSASHDLPVDLVPFPKPAQVDLAVLRLRHGEAPADSIGLAARRRMPTRVKVFGYPRAEKVPKGVWRDFDVSGPSTAGTVQLDWRDLGTLPGHSGGPVVDPDGALAGILVEGAQAGRFDRFLPLTTIESVWPALRRPWLFAGEGARSHVQARAAGQRGRLAGGDMFRGRKNALEKVRGWLEDGRSPGRVLVITGQPGAGKSAVLSRAALAAEAAPPVSPHASGVVVHAREADAPMFINAISDAHGLRTPDHAIGLLAALDGLSPEPARLAVMVDALDEAASEADRRTIAGLLVELARLPWLRVVVATRPLAAVEWYEPGGLLSSLGVRDEKAQNLIDLDGPLYRDRQALRDFATALLGQEGVKRPGPPEAAWTGYRRNPEVCERLSALIAAQAGDNFLVAALTADLLSQQDELVDPLAPGFDPDHLPTSVGEALTKYLDLLPSDRKAHLKALLTGLAFAHGAGVSDQLWLRFTAALGYQVSQHDIDMLRDSAATDYLLSTTGKQAGRTTRLFHQALTDQLLQQRSFSDHQAVYRALLARVNDSGGWAHDAYARDHAAEHAARASELGDLLDRTDYLANADIARLAAIVEATPTYDRPPAAVVVRTCTHRAVDLTADQKLALLALTAAHLGLENLRNRFNSARHGLSQPEWAHSLGTPHRTMLGHTRQVNAVAVGTGPDGRRLLASASSDKTVRLWDVDTGRSFGTPLTGHTRQVNAVAFGTGPDGRRLLASASWDMTVRLWDVDAGQPFGTLLTGHTAPVTSVAFESGPNGRKLLASASWDTTIRLWDAGTGRQFGEPLTGHHAPVMAVAFGTGPDGRRLLASAGDDKTIRLWDADTGGPFGRPLTGHTAPVKAVAFGIGPDGRRLLASASSDKRVRLWDVDTGEPFGRPLVGHTAPVTSVAFGTGPDGRPLLASASWDMTVRLWDVANGRQPFGTTLTGHTQ</sequence>
<protein>
    <submittedName>
        <fullName evidence="4">WD domain-containing protein, G-beta repeat-containing protein</fullName>
    </submittedName>
</protein>
<evidence type="ECO:0000256" key="3">
    <source>
        <dbReference type="PROSITE-ProRule" id="PRU00221"/>
    </source>
</evidence>
<dbReference type="PANTHER" id="PTHR22847:SF637">
    <property type="entry name" value="WD REPEAT DOMAIN 5B"/>
    <property type="match status" value="1"/>
</dbReference>
<dbReference type="PANTHER" id="PTHR22847">
    <property type="entry name" value="WD40 REPEAT PROTEIN"/>
    <property type="match status" value="1"/>
</dbReference>
<feature type="repeat" description="WD" evidence="3">
    <location>
        <begin position="759"/>
        <end position="803"/>
    </location>
</feature>
<evidence type="ECO:0000256" key="2">
    <source>
        <dbReference type="ARBA" id="ARBA00022737"/>
    </source>
</evidence>
<dbReference type="InterPro" id="IPR036322">
    <property type="entry name" value="WD40_repeat_dom_sf"/>
</dbReference>
<dbReference type="InterPro" id="IPR009003">
    <property type="entry name" value="Peptidase_S1_PA"/>
</dbReference>
<dbReference type="PROSITE" id="PS50294">
    <property type="entry name" value="WD_REPEATS_REGION"/>
    <property type="match status" value="6"/>
</dbReference>
<dbReference type="EMBL" id="FOOI01000018">
    <property type="protein sequence ID" value="SFH44210.1"/>
    <property type="molecule type" value="Genomic_DNA"/>
</dbReference>
<dbReference type="PROSITE" id="PS50082">
    <property type="entry name" value="WD_REPEATS_2"/>
    <property type="match status" value="6"/>
</dbReference>
<feature type="repeat" description="WD" evidence="3">
    <location>
        <begin position="805"/>
        <end position="849"/>
    </location>
</feature>
<dbReference type="PRINTS" id="PR00320">
    <property type="entry name" value="GPROTEINBRPT"/>
</dbReference>
<dbReference type="Gene3D" id="2.130.10.10">
    <property type="entry name" value="YVTN repeat-like/Quinoprotein amine dehydrogenase"/>
    <property type="match status" value="3"/>
</dbReference>
<dbReference type="SUPFAM" id="SSF52540">
    <property type="entry name" value="P-loop containing nucleoside triphosphate hydrolases"/>
    <property type="match status" value="1"/>
</dbReference>
<dbReference type="OrthoDB" id="134501at2"/>
<feature type="non-terminal residue" evidence="4">
    <location>
        <position position="995"/>
    </location>
</feature>
<dbReference type="Gene3D" id="2.40.10.10">
    <property type="entry name" value="Trypsin-like serine proteases"/>
    <property type="match status" value="2"/>
</dbReference>
<dbReference type="Pfam" id="PF13365">
    <property type="entry name" value="Trypsin_2"/>
    <property type="match status" value="1"/>
</dbReference>
<feature type="repeat" description="WD" evidence="3">
    <location>
        <begin position="943"/>
        <end position="983"/>
    </location>
</feature>
<dbReference type="InterPro" id="IPR015943">
    <property type="entry name" value="WD40/YVTN_repeat-like_dom_sf"/>
</dbReference>
<feature type="repeat" description="WD" evidence="3">
    <location>
        <begin position="713"/>
        <end position="757"/>
    </location>
</feature>
<evidence type="ECO:0000256" key="1">
    <source>
        <dbReference type="ARBA" id="ARBA00022574"/>
    </source>
</evidence>
<dbReference type="AlphaFoldDB" id="A0A1I3A2U4"/>
<feature type="repeat" description="WD" evidence="3">
    <location>
        <begin position="851"/>
        <end position="890"/>
    </location>
</feature>